<dbReference type="Gene3D" id="1.20.58.2140">
    <property type="match status" value="1"/>
</dbReference>
<dbReference type="GO" id="GO:0043565">
    <property type="term" value="F:sequence-specific DNA binding"/>
    <property type="evidence" value="ECO:0007669"/>
    <property type="project" value="InterPro"/>
</dbReference>
<comment type="caution">
    <text evidence="3">The sequence shown here is derived from an EMBL/GenBank/DDBJ whole genome shotgun (WGS) entry which is preliminary data.</text>
</comment>
<dbReference type="InterPro" id="IPR036081">
    <property type="entry name" value="Translin_sf"/>
</dbReference>
<feature type="binding site" evidence="1">
    <location>
        <position position="92"/>
    </location>
    <ligand>
        <name>Mg(2+)</name>
        <dbReference type="ChEBI" id="CHEBI:18420"/>
    </ligand>
</feature>
<organism evidence="3 4">
    <name type="scientific">Thermoproteota archaeon</name>
    <dbReference type="NCBI Taxonomy" id="2056631"/>
    <lineage>
        <taxon>Archaea</taxon>
        <taxon>Thermoproteota</taxon>
    </lineage>
</organism>
<evidence type="ECO:0000313" key="4">
    <source>
        <dbReference type="Proteomes" id="UP000269499"/>
    </source>
</evidence>
<accession>A0A497F1S4</accession>
<keyword evidence="1" id="KW-0479">Metal-binding</keyword>
<evidence type="ECO:0000256" key="1">
    <source>
        <dbReference type="PIRSR" id="PIRSR602848-1"/>
    </source>
</evidence>
<dbReference type="SUPFAM" id="SSF74784">
    <property type="entry name" value="Translin"/>
    <property type="match status" value="1"/>
</dbReference>
<feature type="binding site" evidence="1">
    <location>
        <position position="128"/>
    </location>
    <ligand>
        <name>Mg(2+)</name>
        <dbReference type="ChEBI" id="CHEBI:18420"/>
    </ligand>
</feature>
<gene>
    <name evidence="3" type="ORF">DRJ26_03335</name>
</gene>
<protein>
    <submittedName>
        <fullName evidence="3">Haloacid dehalogenase</fullName>
    </submittedName>
</protein>
<dbReference type="Proteomes" id="UP000269499">
    <property type="component" value="Unassembled WGS sequence"/>
</dbReference>
<name>A0A497F1S4_9CREN</name>
<dbReference type="PANTHER" id="PTHR10741">
    <property type="entry name" value="TRANSLIN AND TRANSLIN ASSOCIATED PROTEIN X"/>
    <property type="match status" value="1"/>
</dbReference>
<keyword evidence="2" id="KW-0175">Coiled coil</keyword>
<dbReference type="Pfam" id="PF01997">
    <property type="entry name" value="Translin"/>
    <property type="match status" value="1"/>
</dbReference>
<dbReference type="EMBL" id="QMRA01000066">
    <property type="protein sequence ID" value="RLE53435.1"/>
    <property type="molecule type" value="Genomic_DNA"/>
</dbReference>
<dbReference type="AlphaFoldDB" id="A0A497F1S4"/>
<evidence type="ECO:0000313" key="3">
    <source>
        <dbReference type="EMBL" id="RLE53435.1"/>
    </source>
</evidence>
<sequence length="222" mass="25730">MSNIDEIAEEVRKIAENLNEKIQLRENLMLTSREAIRLCGEAISAIHRRELKTAELKLKEAKNSINIIIKAVEEHPELIGGTVITAMQEYVEAKSLYELVTKKRIPLINELNVLDRAYILGLADLIGEMRREAIELLKAEKLEDSEYMVELMERLHEILQPLEYPRSLVPELRSKIDIMRRLIEDTRRIVVDAIISIKLRRALEQHAKKHQKLKTAIIKQLS</sequence>
<dbReference type="GO" id="GO:0046872">
    <property type="term" value="F:metal ion binding"/>
    <property type="evidence" value="ECO:0007669"/>
    <property type="project" value="UniProtKB-KW"/>
</dbReference>
<proteinExistence type="predicted"/>
<keyword evidence="1" id="KW-0460">Magnesium</keyword>
<dbReference type="CDD" id="cd14820">
    <property type="entry name" value="TRAX"/>
    <property type="match status" value="1"/>
</dbReference>
<reference evidence="3 4" key="1">
    <citation type="submission" date="2018-06" db="EMBL/GenBank/DDBJ databases">
        <title>Extensive metabolic versatility and redundancy in microbially diverse, dynamic hydrothermal sediments.</title>
        <authorList>
            <person name="Dombrowski N."/>
            <person name="Teske A."/>
            <person name="Baker B.J."/>
        </authorList>
    </citation>
    <scope>NUCLEOTIDE SEQUENCE [LARGE SCALE GENOMIC DNA]</scope>
    <source>
        <strain evidence="3">B20_G2</strain>
    </source>
</reference>
<evidence type="ECO:0000256" key="2">
    <source>
        <dbReference type="SAM" id="Coils"/>
    </source>
</evidence>
<feature type="coiled-coil region" evidence="2">
    <location>
        <begin position="1"/>
        <end position="71"/>
    </location>
</feature>
<dbReference type="InterPro" id="IPR002848">
    <property type="entry name" value="Translin_fam"/>
</dbReference>